<gene>
    <name evidence="8" type="ORF">HNR44_000350</name>
</gene>
<evidence type="ECO:0000256" key="6">
    <source>
        <dbReference type="SAM" id="Phobius"/>
    </source>
</evidence>
<dbReference type="PANTHER" id="PTHR42852">
    <property type="entry name" value="THIOL:DISULFIDE INTERCHANGE PROTEIN DSBE"/>
    <property type="match status" value="1"/>
</dbReference>
<comment type="caution">
    <text evidence="8">The sequence shown here is derived from an EMBL/GenBank/DDBJ whole genome shotgun (WGS) entry which is preliminary data.</text>
</comment>
<dbReference type="InterPro" id="IPR013766">
    <property type="entry name" value="Thioredoxin_domain"/>
</dbReference>
<keyword evidence="3" id="KW-0735">Signal-anchor</keyword>
<dbReference type="GO" id="GO:0030313">
    <property type="term" value="C:cell envelope"/>
    <property type="evidence" value="ECO:0007669"/>
    <property type="project" value="UniProtKB-SubCell"/>
</dbReference>
<dbReference type="InterPro" id="IPR000866">
    <property type="entry name" value="AhpC/TSA"/>
</dbReference>
<evidence type="ECO:0000256" key="4">
    <source>
        <dbReference type="ARBA" id="ARBA00023157"/>
    </source>
</evidence>
<keyword evidence="6" id="KW-0812">Transmembrane</keyword>
<dbReference type="Gene3D" id="3.40.30.10">
    <property type="entry name" value="Glutaredoxin"/>
    <property type="match status" value="1"/>
</dbReference>
<evidence type="ECO:0000313" key="8">
    <source>
        <dbReference type="EMBL" id="MBB6448401.1"/>
    </source>
</evidence>
<dbReference type="Pfam" id="PF00578">
    <property type="entry name" value="AhpC-TSA"/>
    <property type="match status" value="1"/>
</dbReference>
<feature type="domain" description="Thioredoxin" evidence="7">
    <location>
        <begin position="44"/>
        <end position="185"/>
    </location>
</feature>
<protein>
    <submittedName>
        <fullName evidence="8">Peroxiredoxin</fullName>
    </submittedName>
</protein>
<keyword evidence="4" id="KW-1015">Disulfide bond</keyword>
<keyword evidence="6" id="KW-1133">Transmembrane helix</keyword>
<dbReference type="GO" id="GO:0017004">
    <property type="term" value="P:cytochrome complex assembly"/>
    <property type="evidence" value="ECO:0007669"/>
    <property type="project" value="UniProtKB-KW"/>
</dbReference>
<evidence type="ECO:0000256" key="3">
    <source>
        <dbReference type="ARBA" id="ARBA00022968"/>
    </source>
</evidence>
<dbReference type="PROSITE" id="PS51352">
    <property type="entry name" value="THIOREDOXIN_2"/>
    <property type="match status" value="1"/>
</dbReference>
<feature type="transmembrane region" description="Helical" evidence="6">
    <location>
        <begin position="14"/>
        <end position="33"/>
    </location>
</feature>
<dbReference type="EMBL" id="JACHHJ010000001">
    <property type="protein sequence ID" value="MBB6448401.1"/>
    <property type="molecule type" value="Genomic_DNA"/>
</dbReference>
<keyword evidence="6" id="KW-0472">Membrane</keyword>
<evidence type="ECO:0000256" key="5">
    <source>
        <dbReference type="ARBA" id="ARBA00023284"/>
    </source>
</evidence>
<organism evidence="8 9">
    <name type="scientific">Geomicrobium halophilum</name>
    <dbReference type="NCBI Taxonomy" id="549000"/>
    <lineage>
        <taxon>Bacteria</taxon>
        <taxon>Bacillati</taxon>
        <taxon>Bacillota</taxon>
        <taxon>Bacilli</taxon>
        <taxon>Bacillales</taxon>
        <taxon>Geomicrobium</taxon>
    </lineage>
</organism>
<dbReference type="Proteomes" id="UP000568839">
    <property type="component" value="Unassembled WGS sequence"/>
</dbReference>
<dbReference type="GO" id="GO:0016491">
    <property type="term" value="F:oxidoreductase activity"/>
    <property type="evidence" value="ECO:0007669"/>
    <property type="project" value="InterPro"/>
</dbReference>
<evidence type="ECO:0000256" key="1">
    <source>
        <dbReference type="ARBA" id="ARBA00004196"/>
    </source>
</evidence>
<comment type="subcellular location">
    <subcellularLocation>
        <location evidence="1">Cell envelope</location>
    </subcellularLocation>
</comment>
<evidence type="ECO:0000256" key="2">
    <source>
        <dbReference type="ARBA" id="ARBA00022748"/>
    </source>
</evidence>
<dbReference type="CDD" id="cd02966">
    <property type="entry name" value="TlpA_like_family"/>
    <property type="match status" value="1"/>
</dbReference>
<dbReference type="PROSITE" id="PS00194">
    <property type="entry name" value="THIOREDOXIN_1"/>
    <property type="match status" value="1"/>
</dbReference>
<proteinExistence type="predicted"/>
<name>A0A841PQ17_9BACL</name>
<dbReference type="NCBIfam" id="NF002854">
    <property type="entry name" value="PRK03147.1"/>
    <property type="match status" value="1"/>
</dbReference>
<keyword evidence="2" id="KW-0201">Cytochrome c-type biogenesis</keyword>
<dbReference type="InterPro" id="IPR036249">
    <property type="entry name" value="Thioredoxin-like_sf"/>
</dbReference>
<dbReference type="RefSeq" id="WP_184402401.1">
    <property type="nucleotide sequence ID" value="NZ_JACHHJ010000001.1"/>
</dbReference>
<accession>A0A841PQ17</accession>
<evidence type="ECO:0000313" key="9">
    <source>
        <dbReference type="Proteomes" id="UP000568839"/>
    </source>
</evidence>
<reference evidence="8 9" key="1">
    <citation type="submission" date="2020-08" db="EMBL/GenBank/DDBJ databases">
        <title>Genomic Encyclopedia of Type Strains, Phase IV (KMG-IV): sequencing the most valuable type-strain genomes for metagenomic binning, comparative biology and taxonomic classification.</title>
        <authorList>
            <person name="Goeker M."/>
        </authorList>
    </citation>
    <scope>NUCLEOTIDE SEQUENCE [LARGE SCALE GENOMIC DNA]</scope>
    <source>
        <strain evidence="8 9">DSM 21769</strain>
    </source>
</reference>
<dbReference type="InterPro" id="IPR050553">
    <property type="entry name" value="Thioredoxin_ResA/DsbE_sf"/>
</dbReference>
<keyword evidence="5" id="KW-0676">Redox-active center</keyword>
<dbReference type="AlphaFoldDB" id="A0A841PQ17"/>
<dbReference type="GO" id="GO:0016209">
    <property type="term" value="F:antioxidant activity"/>
    <property type="evidence" value="ECO:0007669"/>
    <property type="project" value="InterPro"/>
</dbReference>
<sequence>MDKQERYKQKRRRLFMRTAILLTLTVAVGYVFYTNFIEAEASVVSEGSQAPNFTLMNMDGERVELEDYEGQGVFLNFWGTYCPPCEEEMPYMEEQYQEYADEDVEILAVNVGESELTIDRFADRHQLNFPILMDENRDVLDQYGVGELPATYLIDEEGEVIHVRTGGMSHQHVKDFMGMIDPAAS</sequence>
<dbReference type="PANTHER" id="PTHR42852:SF6">
    <property type="entry name" value="THIOL:DISULFIDE INTERCHANGE PROTEIN DSBE"/>
    <property type="match status" value="1"/>
</dbReference>
<dbReference type="SUPFAM" id="SSF52833">
    <property type="entry name" value="Thioredoxin-like"/>
    <property type="match status" value="1"/>
</dbReference>
<evidence type="ECO:0000259" key="7">
    <source>
        <dbReference type="PROSITE" id="PS51352"/>
    </source>
</evidence>
<dbReference type="InterPro" id="IPR017937">
    <property type="entry name" value="Thioredoxin_CS"/>
</dbReference>
<keyword evidence="9" id="KW-1185">Reference proteome</keyword>